<dbReference type="Proteomes" id="UP000235672">
    <property type="component" value="Unassembled WGS sequence"/>
</dbReference>
<sequence length="452" mass="48234">MRPLQSILWLPWLRASLHTKSALPSRRDIRSLYSVYYCKMSFPGEQQGGGQPGGGGFGGPSSPNQPTTTSSTTAHTSTSSSHSSPTSTSTSAGVHKGAIIGGIVGGLAGLLLISLLGVWLLNRRKRRQSRATSRKTQPVTYTSLNSVFRGVPFNRSNSQSPHDSLLPQSQVSQSPNSNLSGVALRGGAASYGQRDSGSETDNLPPSYAESQMRASMASLGRVPTPQRTNSDTIVSPLSPSIPEDAHQISPQTTGTSTIMSLQRLWHTNEPTAIPPQTPGASAIIRSHTSVSEQTQDLTPQPTETMPALLPQRTRDTMGFPIEPEEISLAPPMPTIVAPVPRHPQVQQDSLERVVREGLMPSESPEPGNLNPARLRVLSQEMPRESPILGLNSVRIAPDATTNDGMRRNDTQRTVSSVSSMGISVVSDGELERLGVGVNSSARYHQPPGNDGS</sequence>
<keyword evidence="2" id="KW-1133">Transmembrane helix</keyword>
<keyword evidence="2" id="KW-0812">Transmembrane</keyword>
<evidence type="ECO:0000256" key="3">
    <source>
        <dbReference type="SAM" id="SignalP"/>
    </source>
</evidence>
<keyword evidence="3" id="KW-0732">Signal</keyword>
<dbReference type="AlphaFoldDB" id="A0A2J6PIW9"/>
<gene>
    <name evidence="4" type="ORF">NA56DRAFT_694278</name>
</gene>
<evidence type="ECO:0000313" key="5">
    <source>
        <dbReference type="Proteomes" id="UP000235672"/>
    </source>
</evidence>
<evidence type="ECO:0000313" key="4">
    <source>
        <dbReference type="EMBL" id="PMD13960.1"/>
    </source>
</evidence>
<accession>A0A2J6PIW9</accession>
<evidence type="ECO:0000256" key="1">
    <source>
        <dbReference type="SAM" id="MobiDB-lite"/>
    </source>
</evidence>
<keyword evidence="5" id="KW-1185">Reference proteome</keyword>
<reference evidence="4 5" key="1">
    <citation type="submission" date="2016-05" db="EMBL/GenBank/DDBJ databases">
        <title>A degradative enzymes factory behind the ericoid mycorrhizal symbiosis.</title>
        <authorList>
            <consortium name="DOE Joint Genome Institute"/>
            <person name="Martino E."/>
            <person name="Morin E."/>
            <person name="Grelet G."/>
            <person name="Kuo A."/>
            <person name="Kohler A."/>
            <person name="Daghino S."/>
            <person name="Barry K."/>
            <person name="Choi C."/>
            <person name="Cichocki N."/>
            <person name="Clum A."/>
            <person name="Copeland A."/>
            <person name="Hainaut M."/>
            <person name="Haridas S."/>
            <person name="Labutti K."/>
            <person name="Lindquist E."/>
            <person name="Lipzen A."/>
            <person name="Khouja H.-R."/>
            <person name="Murat C."/>
            <person name="Ohm R."/>
            <person name="Olson A."/>
            <person name="Spatafora J."/>
            <person name="Veneault-Fourrey C."/>
            <person name="Henrissat B."/>
            <person name="Grigoriev I."/>
            <person name="Martin F."/>
            <person name="Perotto S."/>
        </authorList>
    </citation>
    <scope>NUCLEOTIDE SEQUENCE [LARGE SCALE GENOMIC DNA]</scope>
    <source>
        <strain evidence="4 5">UAMH 7357</strain>
    </source>
</reference>
<protein>
    <submittedName>
        <fullName evidence="4">Uncharacterized protein</fullName>
    </submittedName>
</protein>
<feature type="signal peptide" evidence="3">
    <location>
        <begin position="1"/>
        <end position="22"/>
    </location>
</feature>
<feature type="compositionally biased region" description="Polar residues" evidence="1">
    <location>
        <begin position="193"/>
        <end position="213"/>
    </location>
</feature>
<feature type="transmembrane region" description="Helical" evidence="2">
    <location>
        <begin position="98"/>
        <end position="121"/>
    </location>
</feature>
<feature type="region of interest" description="Disordered" evidence="1">
    <location>
        <begin position="398"/>
        <end position="420"/>
    </location>
</feature>
<name>A0A2J6PIW9_9HELO</name>
<feature type="chain" id="PRO_5014385268" evidence="3">
    <location>
        <begin position="23"/>
        <end position="452"/>
    </location>
</feature>
<feature type="compositionally biased region" description="Low complexity" evidence="1">
    <location>
        <begin position="164"/>
        <end position="180"/>
    </location>
</feature>
<proteinExistence type="predicted"/>
<organism evidence="4 5">
    <name type="scientific">Hyaloscypha hepaticicola</name>
    <dbReference type="NCBI Taxonomy" id="2082293"/>
    <lineage>
        <taxon>Eukaryota</taxon>
        <taxon>Fungi</taxon>
        <taxon>Dikarya</taxon>
        <taxon>Ascomycota</taxon>
        <taxon>Pezizomycotina</taxon>
        <taxon>Leotiomycetes</taxon>
        <taxon>Helotiales</taxon>
        <taxon>Hyaloscyphaceae</taxon>
        <taxon>Hyaloscypha</taxon>
    </lineage>
</organism>
<feature type="compositionally biased region" description="Gly residues" evidence="1">
    <location>
        <begin position="47"/>
        <end position="59"/>
    </location>
</feature>
<feature type="compositionally biased region" description="Low complexity" evidence="1">
    <location>
        <begin position="60"/>
        <end position="92"/>
    </location>
</feature>
<dbReference type="EMBL" id="KZ613525">
    <property type="protein sequence ID" value="PMD13960.1"/>
    <property type="molecule type" value="Genomic_DNA"/>
</dbReference>
<feature type="region of interest" description="Disordered" evidence="1">
    <location>
        <begin position="47"/>
        <end position="92"/>
    </location>
</feature>
<feature type="region of interest" description="Disordered" evidence="1">
    <location>
        <begin position="150"/>
        <end position="231"/>
    </location>
</feature>
<dbReference type="OrthoDB" id="3543295at2759"/>
<keyword evidence="2" id="KW-0472">Membrane</keyword>
<evidence type="ECO:0000256" key="2">
    <source>
        <dbReference type="SAM" id="Phobius"/>
    </source>
</evidence>